<dbReference type="AlphaFoldDB" id="A0A517ZXK4"/>
<accession>A0A517ZXK4</accession>
<evidence type="ECO:0000256" key="1">
    <source>
        <dbReference type="SAM" id="SignalP"/>
    </source>
</evidence>
<keyword evidence="1" id="KW-0732">Signal</keyword>
<dbReference type="InterPro" id="IPR011467">
    <property type="entry name" value="DUF1573"/>
</dbReference>
<proteinExistence type="predicted"/>
<gene>
    <name evidence="2" type="ORF">Mal52_57400</name>
</gene>
<reference evidence="2 3" key="1">
    <citation type="submission" date="2019-02" db="EMBL/GenBank/DDBJ databases">
        <title>Deep-cultivation of Planctomycetes and their phenomic and genomic characterization uncovers novel biology.</title>
        <authorList>
            <person name="Wiegand S."/>
            <person name="Jogler M."/>
            <person name="Boedeker C."/>
            <person name="Pinto D."/>
            <person name="Vollmers J."/>
            <person name="Rivas-Marin E."/>
            <person name="Kohn T."/>
            <person name="Peeters S.H."/>
            <person name="Heuer A."/>
            <person name="Rast P."/>
            <person name="Oberbeckmann S."/>
            <person name="Bunk B."/>
            <person name="Jeske O."/>
            <person name="Meyerdierks A."/>
            <person name="Storesund J.E."/>
            <person name="Kallscheuer N."/>
            <person name="Luecker S."/>
            <person name="Lage O.M."/>
            <person name="Pohl T."/>
            <person name="Merkel B.J."/>
            <person name="Hornburger P."/>
            <person name="Mueller R.-W."/>
            <person name="Bruemmer F."/>
            <person name="Labrenz M."/>
            <person name="Spormann A.M."/>
            <person name="Op den Camp H."/>
            <person name="Overmann J."/>
            <person name="Amann R."/>
            <person name="Jetten M.S.M."/>
            <person name="Mascher T."/>
            <person name="Medema M.H."/>
            <person name="Devos D.P."/>
            <person name="Kaster A.-K."/>
            <person name="Ovreas L."/>
            <person name="Rohde M."/>
            <person name="Galperin M.Y."/>
            <person name="Jogler C."/>
        </authorList>
    </citation>
    <scope>NUCLEOTIDE SEQUENCE [LARGE SCALE GENOMIC DNA]</scope>
    <source>
        <strain evidence="2 3">Mal52</strain>
    </source>
</reference>
<dbReference type="PANTHER" id="PTHR37833:SF1">
    <property type="entry name" value="SIGNAL PEPTIDE PROTEIN"/>
    <property type="match status" value="1"/>
</dbReference>
<sequence length="345" mass="37715" precursor="true">MFKFCTITPATLLQKGRPAAVAVCCLLLCSAVSAQAAELTWAEKMFDRLNQDFGTVPKGSVAKARIKITSHWRDDTHIADVRTTCGCSAAEPERTTLKSNESTYIEITMNTHKFSHRKNSNVIVTFDKPQRAEVRIPITAFIQPDIILAPGSVNFGTVDYGTGWRQKVQVSHARSPNWKVRSAHTDNEHLDVTVTPNANGKPGYEVSVLLKPTAPVGDFRDQVVLETVGGESSQVTVLVEGKIAPDVIVSPQTASVGKLHPGDKKTVQFVVRGKKAIMIEKITSGADESAFAWQSPTDEKNVHVIPIHLKGDSPMGKFVEEFDVRIAGRSEPVHFKVYGEIAATE</sequence>
<name>A0A517ZXK4_9PLAN</name>
<protein>
    <recommendedName>
        <fullName evidence="4">DUF1573 domain-containing protein</fullName>
    </recommendedName>
</protein>
<dbReference type="Pfam" id="PF07610">
    <property type="entry name" value="DUF1573"/>
    <property type="match status" value="1"/>
</dbReference>
<evidence type="ECO:0000313" key="2">
    <source>
        <dbReference type="EMBL" id="QDU47212.1"/>
    </source>
</evidence>
<dbReference type="KEGG" id="sdyn:Mal52_57400"/>
<evidence type="ECO:0000313" key="3">
    <source>
        <dbReference type="Proteomes" id="UP000319383"/>
    </source>
</evidence>
<dbReference type="EMBL" id="CP036276">
    <property type="protein sequence ID" value="QDU47212.1"/>
    <property type="molecule type" value="Genomic_DNA"/>
</dbReference>
<feature type="chain" id="PRO_5022201235" description="DUF1573 domain-containing protein" evidence="1">
    <location>
        <begin position="37"/>
        <end position="345"/>
    </location>
</feature>
<dbReference type="Gene3D" id="2.60.40.10">
    <property type="entry name" value="Immunoglobulins"/>
    <property type="match status" value="1"/>
</dbReference>
<feature type="signal peptide" evidence="1">
    <location>
        <begin position="1"/>
        <end position="36"/>
    </location>
</feature>
<keyword evidence="3" id="KW-1185">Reference proteome</keyword>
<dbReference type="PANTHER" id="PTHR37833">
    <property type="entry name" value="LIPOPROTEIN-RELATED"/>
    <property type="match status" value="1"/>
</dbReference>
<organism evidence="2 3">
    <name type="scientific">Symmachiella dynata</name>
    <dbReference type="NCBI Taxonomy" id="2527995"/>
    <lineage>
        <taxon>Bacteria</taxon>
        <taxon>Pseudomonadati</taxon>
        <taxon>Planctomycetota</taxon>
        <taxon>Planctomycetia</taxon>
        <taxon>Planctomycetales</taxon>
        <taxon>Planctomycetaceae</taxon>
        <taxon>Symmachiella</taxon>
    </lineage>
</organism>
<dbReference type="InterPro" id="IPR013783">
    <property type="entry name" value="Ig-like_fold"/>
</dbReference>
<evidence type="ECO:0008006" key="4">
    <source>
        <dbReference type="Google" id="ProtNLM"/>
    </source>
</evidence>
<dbReference type="Proteomes" id="UP000319383">
    <property type="component" value="Chromosome"/>
</dbReference>